<dbReference type="SUPFAM" id="SSF55486">
    <property type="entry name" value="Metalloproteases ('zincins'), catalytic domain"/>
    <property type="match status" value="1"/>
</dbReference>
<dbReference type="GO" id="GO:0046872">
    <property type="term" value="F:metal ion binding"/>
    <property type="evidence" value="ECO:0007669"/>
    <property type="project" value="UniProtKB-UniRule"/>
</dbReference>
<dbReference type="GO" id="GO:0004222">
    <property type="term" value="F:metalloendopeptidase activity"/>
    <property type="evidence" value="ECO:0007669"/>
    <property type="project" value="UniProtKB-UniRule"/>
</dbReference>
<keyword evidence="1 6" id="KW-0645">Protease</keyword>
<name>A0A9D1GT84_9FIRM</name>
<evidence type="ECO:0000313" key="9">
    <source>
        <dbReference type="EMBL" id="HIT58482.1"/>
    </source>
</evidence>
<dbReference type="InterPro" id="IPR042088">
    <property type="entry name" value="OligoPept_F_C"/>
</dbReference>
<dbReference type="Pfam" id="PF08439">
    <property type="entry name" value="Peptidase_M3_N"/>
    <property type="match status" value="1"/>
</dbReference>
<organism evidence="9 10">
    <name type="scientific">Candidatus Faeciplasma pullistercoris</name>
    <dbReference type="NCBI Taxonomy" id="2840800"/>
    <lineage>
        <taxon>Bacteria</taxon>
        <taxon>Bacillati</taxon>
        <taxon>Bacillota</taxon>
        <taxon>Clostridia</taxon>
        <taxon>Eubacteriales</taxon>
        <taxon>Oscillospiraceae</taxon>
        <taxon>Oscillospiraceae incertae sedis</taxon>
        <taxon>Candidatus Faeciplasma</taxon>
    </lineage>
</organism>
<dbReference type="EMBL" id="DVLL01000010">
    <property type="protein sequence ID" value="HIT58482.1"/>
    <property type="molecule type" value="Genomic_DNA"/>
</dbReference>
<evidence type="ECO:0000256" key="4">
    <source>
        <dbReference type="ARBA" id="ARBA00022833"/>
    </source>
</evidence>
<evidence type="ECO:0000313" key="10">
    <source>
        <dbReference type="Proteomes" id="UP000824136"/>
    </source>
</evidence>
<dbReference type="InterPro" id="IPR013647">
    <property type="entry name" value="OligopepF_N_dom"/>
</dbReference>
<dbReference type="PANTHER" id="PTHR11804">
    <property type="entry name" value="PROTEASE M3 THIMET OLIGOPEPTIDASE-RELATED"/>
    <property type="match status" value="1"/>
</dbReference>
<reference evidence="9" key="1">
    <citation type="submission" date="2020-10" db="EMBL/GenBank/DDBJ databases">
        <authorList>
            <person name="Gilroy R."/>
        </authorList>
    </citation>
    <scope>NUCLEOTIDE SEQUENCE</scope>
    <source>
        <strain evidence="9">CHK33-4379</strain>
    </source>
</reference>
<dbReference type="Pfam" id="PF01432">
    <property type="entry name" value="Peptidase_M3"/>
    <property type="match status" value="1"/>
</dbReference>
<sequence>MDENKILTRSEISEEYKWDLTDLYESDEAWLEALKSAEGMIEKTASFRGRIMESADTLLEFLKYDDECTIDLNRLACYSFRKHDEDSTVAKYQDFESRTMNLVTRLGAASAFVAPEIIAADDKTLEKFYAEKPELLVYKRSLDKIRLQREHTLSNAEEAIMASAGNIEAVPSDAFEMLTTADLKFPPVVDKDGKELPLTNGNYVTYLESSDRDIRKQAFDKLYHTYEQYKNTLATLYFGEVKQRMFIASSRKYPSALDAALSRNEVPTSVYHNLIDAVHKNMSYMHKYMKLRKKLLGVDELHMYDVYVPIVDEAKVKVGYEQAKSEILDAMKILGKDYTDMLEEGFNNRWIDVYENTGKRSGAYSAGARPHPYVLLNHKDTLDSEFTLVHEMGHALHSYLSMKNQPVCTSDYVIFVAEVASTCNEALLMQYLLGKTTDKSERAYLINYFLEQFRTTLYRQTMFAEFELLTNEMAERGETLTADALCELYHKLNVEYYGEDMVVDREIDFEWSRVPHFYYNFYVFQYATGFSAAIALSQRIIKEGEPAVKDYLKFLSSGSSADPISLLKIAGVDMNSPEPVAQALELFGKLIDELDELLG</sequence>
<dbReference type="InterPro" id="IPR001567">
    <property type="entry name" value="Pept_M3A_M3B_dom"/>
</dbReference>
<gene>
    <name evidence="9" type="primary">pepF</name>
    <name evidence="9" type="ORF">IAC39_02025</name>
</gene>
<evidence type="ECO:0000259" key="8">
    <source>
        <dbReference type="Pfam" id="PF08439"/>
    </source>
</evidence>
<comment type="similarity">
    <text evidence="6">Belongs to the peptidase M3B family.</text>
</comment>
<keyword evidence="3 6" id="KW-0378">Hydrolase</keyword>
<dbReference type="GO" id="GO:0006508">
    <property type="term" value="P:proteolysis"/>
    <property type="evidence" value="ECO:0007669"/>
    <property type="project" value="UniProtKB-KW"/>
</dbReference>
<dbReference type="GO" id="GO:0006518">
    <property type="term" value="P:peptide metabolic process"/>
    <property type="evidence" value="ECO:0007669"/>
    <property type="project" value="TreeGrafter"/>
</dbReference>
<feature type="domain" description="Peptidase M3A/M3B catalytic" evidence="7">
    <location>
        <begin position="206"/>
        <end position="585"/>
    </location>
</feature>
<comment type="cofactor">
    <cofactor evidence="6">
        <name>Zn(2+)</name>
        <dbReference type="ChEBI" id="CHEBI:29105"/>
    </cofactor>
    <text evidence="6">Binds 1 zinc ion.</text>
</comment>
<dbReference type="InterPro" id="IPR045090">
    <property type="entry name" value="Pept_M3A_M3B"/>
</dbReference>
<dbReference type="Gene3D" id="1.20.140.70">
    <property type="entry name" value="Oligopeptidase f, N-terminal domain"/>
    <property type="match status" value="1"/>
</dbReference>
<evidence type="ECO:0000256" key="3">
    <source>
        <dbReference type="ARBA" id="ARBA00022801"/>
    </source>
</evidence>
<dbReference type="Gene3D" id="1.10.1370.20">
    <property type="entry name" value="Oligoendopeptidase f, C-terminal domain"/>
    <property type="match status" value="1"/>
</dbReference>
<dbReference type="EC" id="3.4.24.-" evidence="6"/>
<evidence type="ECO:0000256" key="1">
    <source>
        <dbReference type="ARBA" id="ARBA00022670"/>
    </source>
</evidence>
<keyword evidence="5 6" id="KW-0482">Metalloprotease</keyword>
<evidence type="ECO:0000256" key="2">
    <source>
        <dbReference type="ARBA" id="ARBA00022723"/>
    </source>
</evidence>
<proteinExistence type="inferred from homology"/>
<keyword evidence="2 6" id="KW-0479">Metal-binding</keyword>
<evidence type="ECO:0000256" key="6">
    <source>
        <dbReference type="RuleBase" id="RU368091"/>
    </source>
</evidence>
<dbReference type="CDD" id="cd09608">
    <property type="entry name" value="M3B_PepF"/>
    <property type="match status" value="1"/>
</dbReference>
<protein>
    <recommendedName>
        <fullName evidence="6">Oligopeptidase F</fullName>
        <ecNumber evidence="6">3.4.24.-</ecNumber>
    </recommendedName>
</protein>
<dbReference type="InterPro" id="IPR004438">
    <property type="entry name" value="Peptidase_M3B"/>
</dbReference>
<reference evidence="9" key="2">
    <citation type="journal article" date="2021" name="PeerJ">
        <title>Extensive microbial diversity within the chicken gut microbiome revealed by metagenomics and culture.</title>
        <authorList>
            <person name="Gilroy R."/>
            <person name="Ravi A."/>
            <person name="Getino M."/>
            <person name="Pursley I."/>
            <person name="Horton D.L."/>
            <person name="Alikhan N.F."/>
            <person name="Baker D."/>
            <person name="Gharbi K."/>
            <person name="Hall N."/>
            <person name="Watson M."/>
            <person name="Adriaenssens E.M."/>
            <person name="Foster-Nyarko E."/>
            <person name="Jarju S."/>
            <person name="Secka A."/>
            <person name="Antonio M."/>
            <person name="Oren A."/>
            <person name="Chaudhuri R.R."/>
            <person name="La Ragione R."/>
            <person name="Hildebrand F."/>
            <person name="Pallen M.J."/>
        </authorList>
    </citation>
    <scope>NUCLEOTIDE SEQUENCE</scope>
    <source>
        <strain evidence="9">CHK33-4379</strain>
    </source>
</reference>
<comment type="function">
    <text evidence="6">Has oligopeptidase activity and degrades a variety of small bioactive peptides.</text>
</comment>
<evidence type="ECO:0000256" key="5">
    <source>
        <dbReference type="ARBA" id="ARBA00023049"/>
    </source>
</evidence>
<keyword evidence="4 6" id="KW-0862">Zinc</keyword>
<dbReference type="Gene3D" id="1.10.287.830">
    <property type="entry name" value="putative peptidase helix hairpin domain like"/>
    <property type="match status" value="1"/>
</dbReference>
<evidence type="ECO:0000259" key="7">
    <source>
        <dbReference type="Pfam" id="PF01432"/>
    </source>
</evidence>
<dbReference type="NCBIfam" id="TIGR00181">
    <property type="entry name" value="pepF"/>
    <property type="match status" value="1"/>
</dbReference>
<comment type="caution">
    <text evidence="9">The sequence shown here is derived from an EMBL/GenBank/DDBJ whole genome shotgun (WGS) entry which is preliminary data.</text>
</comment>
<dbReference type="PANTHER" id="PTHR11804:SF84">
    <property type="entry name" value="SACCHAROLYSIN"/>
    <property type="match status" value="1"/>
</dbReference>
<accession>A0A9D1GT84</accession>
<dbReference type="AlphaFoldDB" id="A0A9D1GT84"/>
<dbReference type="Proteomes" id="UP000824136">
    <property type="component" value="Unassembled WGS sequence"/>
</dbReference>
<feature type="domain" description="Oligopeptidase F N-terminal" evidence="8">
    <location>
        <begin position="116"/>
        <end position="185"/>
    </location>
</feature>